<dbReference type="Pfam" id="PF02565">
    <property type="entry name" value="RecO_C"/>
    <property type="match status" value="1"/>
</dbReference>
<dbReference type="SUPFAM" id="SSF57863">
    <property type="entry name" value="ArfGap/RecO-like zinc finger"/>
    <property type="match status" value="1"/>
</dbReference>
<dbReference type="InterPro" id="IPR022572">
    <property type="entry name" value="DNA_rep/recomb_RecO_N"/>
</dbReference>
<sequence>MATTIPNKPVNDLSAAWLLHSRPYKERSVIAEFLVEDYGRLAMVVRGVRQAKSRTAPLLQPFTRVWLSWRGRSELKTLTSVELSRSIRLSGQSLYCGFYVNELIMRAVLPGQPMDGLPELYEKVIETLQGKEEVEPVLRWFELELLELTGYLPDLEHDITTGQAVQSDADYRLLSEQGLVRLNDDMPVKADCFAGAALQAMAARDFTRDRWLPSFKRFTRLALLPLIGEKPLQSRELFTRMDRRDTVLSE</sequence>
<dbReference type="Gene3D" id="1.20.1440.120">
    <property type="entry name" value="Recombination protein O, C-terminal domain"/>
    <property type="match status" value="1"/>
</dbReference>
<comment type="function">
    <text evidence="1 8">Involved in DNA repair and RecF pathway recombination.</text>
</comment>
<reference evidence="10 11" key="1">
    <citation type="submission" date="2024-06" db="EMBL/GenBank/DDBJ databases">
        <title>Genomic Encyclopedia of Type Strains, Phase V (KMG-V): Genome sequencing to study the core and pangenomes of soil and plant-associated prokaryotes.</title>
        <authorList>
            <person name="Whitman W."/>
        </authorList>
    </citation>
    <scope>NUCLEOTIDE SEQUENCE [LARGE SCALE GENOMIC DNA]</scope>
    <source>
        <strain evidence="10 11">NE40</strain>
    </source>
</reference>
<evidence type="ECO:0000256" key="6">
    <source>
        <dbReference type="ARBA" id="ARBA00023204"/>
    </source>
</evidence>
<evidence type="ECO:0000256" key="2">
    <source>
        <dbReference type="ARBA" id="ARBA00007452"/>
    </source>
</evidence>
<dbReference type="HAMAP" id="MF_00201">
    <property type="entry name" value="RecO"/>
    <property type="match status" value="1"/>
</dbReference>
<dbReference type="EMBL" id="JBEWTB010000002">
    <property type="protein sequence ID" value="MET4758893.1"/>
    <property type="molecule type" value="Genomic_DNA"/>
</dbReference>
<evidence type="ECO:0000256" key="8">
    <source>
        <dbReference type="HAMAP-Rule" id="MF_00201"/>
    </source>
</evidence>
<evidence type="ECO:0000256" key="1">
    <source>
        <dbReference type="ARBA" id="ARBA00003065"/>
    </source>
</evidence>
<name>A0ABV2SPQ7_9GAMM</name>
<evidence type="ECO:0000313" key="10">
    <source>
        <dbReference type="EMBL" id="MET4758893.1"/>
    </source>
</evidence>
<evidence type="ECO:0000256" key="7">
    <source>
        <dbReference type="ARBA" id="ARBA00033409"/>
    </source>
</evidence>
<evidence type="ECO:0000256" key="4">
    <source>
        <dbReference type="ARBA" id="ARBA00022763"/>
    </source>
</evidence>
<dbReference type="Pfam" id="PF11967">
    <property type="entry name" value="RecO_N"/>
    <property type="match status" value="1"/>
</dbReference>
<keyword evidence="11" id="KW-1185">Reference proteome</keyword>
<keyword evidence="5 8" id="KW-0233">DNA recombination</keyword>
<feature type="domain" description="DNA replication/recombination mediator RecO N-terminal" evidence="9">
    <location>
        <begin position="16"/>
        <end position="86"/>
    </location>
</feature>
<gene>
    <name evidence="8" type="primary">recO</name>
    <name evidence="10" type="ORF">V5J35_004085</name>
</gene>
<dbReference type="SUPFAM" id="SSF50249">
    <property type="entry name" value="Nucleic acid-binding proteins"/>
    <property type="match status" value="1"/>
</dbReference>
<keyword evidence="6 8" id="KW-0234">DNA repair</keyword>
<accession>A0ABV2SPQ7</accession>
<evidence type="ECO:0000256" key="3">
    <source>
        <dbReference type="ARBA" id="ARBA00021310"/>
    </source>
</evidence>
<dbReference type="InterPro" id="IPR042242">
    <property type="entry name" value="RecO_C"/>
</dbReference>
<comment type="similarity">
    <text evidence="2 8">Belongs to the RecO family.</text>
</comment>
<protein>
    <recommendedName>
        <fullName evidence="3 8">DNA repair protein RecO</fullName>
    </recommendedName>
    <alternativeName>
        <fullName evidence="7 8">Recombination protein O</fullName>
    </alternativeName>
</protein>
<dbReference type="InterPro" id="IPR012340">
    <property type="entry name" value="NA-bd_OB-fold"/>
</dbReference>
<organism evidence="10 11">
    <name type="scientific">Endozoicomonas lisbonensis</name>
    <dbReference type="NCBI Taxonomy" id="3120522"/>
    <lineage>
        <taxon>Bacteria</taxon>
        <taxon>Pseudomonadati</taxon>
        <taxon>Pseudomonadota</taxon>
        <taxon>Gammaproteobacteria</taxon>
        <taxon>Oceanospirillales</taxon>
        <taxon>Endozoicomonadaceae</taxon>
        <taxon>Endozoicomonas</taxon>
    </lineage>
</organism>
<dbReference type="Gene3D" id="2.40.50.140">
    <property type="entry name" value="Nucleic acid-binding proteins"/>
    <property type="match status" value="1"/>
</dbReference>
<dbReference type="InterPro" id="IPR037278">
    <property type="entry name" value="ARFGAP/RecO"/>
</dbReference>
<dbReference type="PANTHER" id="PTHR33991:SF1">
    <property type="entry name" value="DNA REPAIR PROTEIN RECO"/>
    <property type="match status" value="1"/>
</dbReference>
<dbReference type="RefSeq" id="WP_354008937.1">
    <property type="nucleotide sequence ID" value="NZ_JBEWTA010000001.1"/>
</dbReference>
<proteinExistence type="inferred from homology"/>
<dbReference type="InterPro" id="IPR003717">
    <property type="entry name" value="RecO"/>
</dbReference>
<dbReference type="Proteomes" id="UP001549366">
    <property type="component" value="Unassembled WGS sequence"/>
</dbReference>
<dbReference type="NCBIfam" id="TIGR00613">
    <property type="entry name" value="reco"/>
    <property type="match status" value="1"/>
</dbReference>
<comment type="caution">
    <text evidence="10">The sequence shown here is derived from an EMBL/GenBank/DDBJ whole genome shotgun (WGS) entry which is preliminary data.</text>
</comment>
<keyword evidence="4 8" id="KW-0227">DNA damage</keyword>
<evidence type="ECO:0000313" key="11">
    <source>
        <dbReference type="Proteomes" id="UP001549366"/>
    </source>
</evidence>
<evidence type="ECO:0000259" key="9">
    <source>
        <dbReference type="Pfam" id="PF11967"/>
    </source>
</evidence>
<evidence type="ECO:0000256" key="5">
    <source>
        <dbReference type="ARBA" id="ARBA00023172"/>
    </source>
</evidence>
<dbReference type="PANTHER" id="PTHR33991">
    <property type="entry name" value="DNA REPAIR PROTEIN RECO"/>
    <property type="match status" value="1"/>
</dbReference>